<reference evidence="4" key="1">
    <citation type="submission" date="2019-12" db="EMBL/GenBank/DDBJ databases">
        <title>Mitochondrial genomes of Hemiarma marina and Leucocryptos marina revised the evolution of cytochrome c maturation in Cryptista.</title>
        <authorList>
            <person name="Nishimura Y."/>
            <person name="Kume K."/>
            <person name="Sonehara K."/>
            <person name="Tanifuji G."/>
            <person name="Shiratori T."/>
            <person name="Ishida K."/>
            <person name="Hashimoto T."/>
            <person name="Inagaki Y."/>
            <person name="Ohkuma M."/>
        </authorList>
    </citation>
    <scope>NUCLEOTIDE SEQUENCE</scope>
    <source>
        <strain evidence="4">NIES-1335</strain>
    </source>
</reference>
<dbReference type="Pfam" id="PF00164">
    <property type="entry name" value="Ribosom_S12_S23"/>
    <property type="match status" value="1"/>
</dbReference>
<dbReference type="FunFam" id="2.40.50.140:FF:000099">
    <property type="entry name" value="Ribosomal protein S12, mitochondrial"/>
    <property type="match status" value="1"/>
</dbReference>
<dbReference type="Gene3D" id="2.40.50.140">
    <property type="entry name" value="Nucleic acid-binding proteins"/>
    <property type="match status" value="1"/>
</dbReference>
<name>A0A679EK12_LEUMA</name>
<geneLocation type="mitochondrion" evidence="4"/>
<dbReference type="PROSITE" id="PS00055">
    <property type="entry name" value="RIBOSOMAL_S12"/>
    <property type="match status" value="1"/>
</dbReference>
<proteinExistence type="inferred from homology"/>
<dbReference type="EMBL" id="LC515368">
    <property type="protein sequence ID" value="BBQ05394.1"/>
    <property type="molecule type" value="Genomic_DNA"/>
</dbReference>
<dbReference type="CDD" id="cd03368">
    <property type="entry name" value="Ribosomal_S12"/>
    <property type="match status" value="1"/>
</dbReference>
<accession>A0A679EK12</accession>
<dbReference type="GeneID" id="43959856"/>
<dbReference type="PANTHER" id="PTHR11652">
    <property type="entry name" value="30S RIBOSOMAL PROTEIN S12 FAMILY MEMBER"/>
    <property type="match status" value="1"/>
</dbReference>
<evidence type="ECO:0000256" key="1">
    <source>
        <dbReference type="ARBA" id="ARBA00005657"/>
    </source>
</evidence>
<dbReference type="GO" id="GO:0006412">
    <property type="term" value="P:translation"/>
    <property type="evidence" value="ECO:0007669"/>
    <property type="project" value="InterPro"/>
</dbReference>
<keyword evidence="4" id="KW-0496">Mitochondrion</keyword>
<dbReference type="GO" id="GO:0015935">
    <property type="term" value="C:small ribosomal subunit"/>
    <property type="evidence" value="ECO:0007669"/>
    <property type="project" value="InterPro"/>
</dbReference>
<dbReference type="RefSeq" id="YP_009730064.1">
    <property type="nucleotide sequence ID" value="NC_045933.1"/>
</dbReference>
<evidence type="ECO:0000256" key="3">
    <source>
        <dbReference type="ARBA" id="ARBA00023274"/>
    </source>
</evidence>
<dbReference type="PRINTS" id="PR01034">
    <property type="entry name" value="RIBOSOMALS12"/>
</dbReference>
<dbReference type="GO" id="GO:0003735">
    <property type="term" value="F:structural constituent of ribosome"/>
    <property type="evidence" value="ECO:0007669"/>
    <property type="project" value="InterPro"/>
</dbReference>
<dbReference type="AlphaFoldDB" id="A0A679EK12"/>
<evidence type="ECO:0000313" key="4">
    <source>
        <dbReference type="EMBL" id="BBQ05394.1"/>
    </source>
</evidence>
<evidence type="ECO:0000256" key="2">
    <source>
        <dbReference type="ARBA" id="ARBA00022980"/>
    </source>
</evidence>
<dbReference type="SUPFAM" id="SSF50249">
    <property type="entry name" value="Nucleic acid-binding proteins"/>
    <property type="match status" value="1"/>
</dbReference>
<sequence>MVTVNQLSRNIRKDKFRPYKARALKLKINRCSNKESALVAPFKQGVCTKVYTTTPRKPNSATRKVARVRLTTKQTITAYIGGEGHKLQRYSVVLVRGGRVKDLPGVKYHIVRGHFDCHFLAQRRNSRSKYGTPRPRKKGELRYQLRRLKRHFSKMV</sequence>
<keyword evidence="3" id="KW-0687">Ribonucleoprotein</keyword>
<comment type="similarity">
    <text evidence="1">Belongs to the universal ribosomal protein uS12 family.</text>
</comment>
<gene>
    <name evidence="4" type="primary">rps12</name>
</gene>
<keyword evidence="2 4" id="KW-0689">Ribosomal protein</keyword>
<organism evidence="4">
    <name type="scientific">Leucocryptos marina</name>
    <name type="common">Marine flagellate</name>
    <name type="synonym">Bodo marinus</name>
    <dbReference type="NCBI Taxonomy" id="299206"/>
    <lineage>
        <taxon>Eukaryota</taxon>
        <taxon>Cryptophyceae</taxon>
        <taxon>Kathablepharidacea</taxon>
        <taxon>Katablepharidaceae</taxon>
        <taxon>Leucocryptos</taxon>
    </lineage>
</organism>
<dbReference type="InterPro" id="IPR005679">
    <property type="entry name" value="Ribosomal_uS12_bac"/>
</dbReference>
<dbReference type="NCBIfam" id="TIGR00981">
    <property type="entry name" value="rpsL_bact"/>
    <property type="match status" value="1"/>
</dbReference>
<dbReference type="InterPro" id="IPR006032">
    <property type="entry name" value="Ribosomal_uS12"/>
</dbReference>
<protein>
    <submittedName>
        <fullName evidence="4">30S ribosomal protein S12</fullName>
    </submittedName>
</protein>
<dbReference type="InterPro" id="IPR012340">
    <property type="entry name" value="NA-bd_OB-fold"/>
</dbReference>